<dbReference type="HOGENOM" id="CLU_129021_0_0_1"/>
<dbReference type="eggNOG" id="ENOG502S6R0">
    <property type="taxonomic scope" value="Eukaryota"/>
</dbReference>
<protein>
    <submittedName>
        <fullName evidence="1">Uncharacterized protein</fullName>
    </submittedName>
</protein>
<name>K3WJ52_GLOUD</name>
<dbReference type="PANTHER" id="PTHR35076">
    <property type="entry name" value="TUBULIN EPSILON AND DELTA COMPLEX PROTEIN 1"/>
    <property type="match status" value="1"/>
</dbReference>
<organism evidence="1 2">
    <name type="scientific">Globisporangium ultimum (strain ATCC 200006 / CBS 805.95 / DAOM BR144)</name>
    <name type="common">Pythium ultimum</name>
    <dbReference type="NCBI Taxonomy" id="431595"/>
    <lineage>
        <taxon>Eukaryota</taxon>
        <taxon>Sar</taxon>
        <taxon>Stramenopiles</taxon>
        <taxon>Oomycota</taxon>
        <taxon>Peronosporomycetes</taxon>
        <taxon>Pythiales</taxon>
        <taxon>Pythiaceae</taxon>
        <taxon>Globisporangium</taxon>
    </lineage>
</organism>
<proteinExistence type="predicted"/>
<dbReference type="PANTHER" id="PTHR35076:SF1">
    <property type="entry name" value="TUBULIN EPSILON AND DELTA COMPLEX PROTEIN 1"/>
    <property type="match status" value="1"/>
</dbReference>
<dbReference type="EMBL" id="GL376564">
    <property type="status" value="NOT_ANNOTATED_CDS"/>
    <property type="molecule type" value="Genomic_DNA"/>
</dbReference>
<accession>K3WJ52</accession>
<dbReference type="VEuPathDB" id="FungiDB:PYU1_G004983"/>
<reference evidence="2" key="2">
    <citation type="submission" date="2010-04" db="EMBL/GenBank/DDBJ databases">
        <authorList>
            <person name="Buell R."/>
            <person name="Hamilton J."/>
            <person name="Hostetler J."/>
        </authorList>
    </citation>
    <scope>NUCLEOTIDE SEQUENCE [LARGE SCALE GENOMIC DNA]</scope>
    <source>
        <strain evidence="2">DAOM:BR144</strain>
    </source>
</reference>
<sequence>MDHLRKAKKSLHTEREYVEFWKLLHDLVLVVLADFDVDTDAMRRMNTGDALDAALADSASQQIHMELVRYYLYDWGFVCSQFYDTSCRPSSQELLLALAWLFAFSKFFERLQACILEKCLGNTESQLPPYPN</sequence>
<keyword evidence="2" id="KW-1185">Reference proteome</keyword>
<reference evidence="2" key="1">
    <citation type="journal article" date="2010" name="Genome Biol.">
        <title>Genome sequence of the necrotrophic plant pathogen Pythium ultimum reveals original pathogenicity mechanisms and effector repertoire.</title>
        <authorList>
            <person name="Levesque C.A."/>
            <person name="Brouwer H."/>
            <person name="Cano L."/>
            <person name="Hamilton J.P."/>
            <person name="Holt C."/>
            <person name="Huitema E."/>
            <person name="Raffaele S."/>
            <person name="Robideau G.P."/>
            <person name="Thines M."/>
            <person name="Win J."/>
            <person name="Zerillo M.M."/>
            <person name="Beakes G.W."/>
            <person name="Boore J.L."/>
            <person name="Busam D."/>
            <person name="Dumas B."/>
            <person name="Ferriera S."/>
            <person name="Fuerstenberg S.I."/>
            <person name="Gachon C.M."/>
            <person name="Gaulin E."/>
            <person name="Govers F."/>
            <person name="Grenville-Briggs L."/>
            <person name="Horner N."/>
            <person name="Hostetler J."/>
            <person name="Jiang R.H."/>
            <person name="Johnson J."/>
            <person name="Krajaejun T."/>
            <person name="Lin H."/>
            <person name="Meijer H.J."/>
            <person name="Moore B."/>
            <person name="Morris P."/>
            <person name="Phuntmart V."/>
            <person name="Puiu D."/>
            <person name="Shetty J."/>
            <person name="Stajich J.E."/>
            <person name="Tripathy S."/>
            <person name="Wawra S."/>
            <person name="van West P."/>
            <person name="Whitty B.R."/>
            <person name="Coutinho P.M."/>
            <person name="Henrissat B."/>
            <person name="Martin F."/>
            <person name="Thomas P.D."/>
            <person name="Tyler B.M."/>
            <person name="De Vries R.P."/>
            <person name="Kamoun S."/>
            <person name="Yandell M."/>
            <person name="Tisserat N."/>
            <person name="Buell C.R."/>
        </authorList>
    </citation>
    <scope>NUCLEOTIDE SEQUENCE</scope>
    <source>
        <strain evidence="2">DAOM:BR144</strain>
    </source>
</reference>
<dbReference type="InterPro" id="IPR043535">
    <property type="entry name" value="TEDC1"/>
</dbReference>
<dbReference type="Proteomes" id="UP000019132">
    <property type="component" value="Unassembled WGS sequence"/>
</dbReference>
<dbReference type="AlphaFoldDB" id="K3WJ52"/>
<dbReference type="EnsemblProtists" id="PYU1_T004994">
    <property type="protein sequence ID" value="PYU1_T004994"/>
    <property type="gene ID" value="PYU1_G004983"/>
</dbReference>
<evidence type="ECO:0000313" key="1">
    <source>
        <dbReference type="EnsemblProtists" id="PYU1_T004994"/>
    </source>
</evidence>
<evidence type="ECO:0000313" key="2">
    <source>
        <dbReference type="Proteomes" id="UP000019132"/>
    </source>
</evidence>
<dbReference type="InParanoid" id="K3WJ52"/>
<reference evidence="1" key="3">
    <citation type="submission" date="2015-02" db="UniProtKB">
        <authorList>
            <consortium name="EnsemblProtists"/>
        </authorList>
    </citation>
    <scope>IDENTIFICATION</scope>
    <source>
        <strain evidence="1">DAOM BR144</strain>
    </source>
</reference>
<dbReference type="OMA" id="TEREYWV"/>